<dbReference type="AlphaFoldDB" id="A0A4P7HJE5"/>
<proteinExistence type="predicted"/>
<organism evidence="1 2">
    <name type="scientific">Paracoccus liaowanqingii</name>
    <dbReference type="NCBI Taxonomy" id="2560053"/>
    <lineage>
        <taxon>Bacteria</taxon>
        <taxon>Pseudomonadati</taxon>
        <taxon>Pseudomonadota</taxon>
        <taxon>Alphaproteobacteria</taxon>
        <taxon>Rhodobacterales</taxon>
        <taxon>Paracoccaceae</taxon>
        <taxon>Paracoccus</taxon>
    </lineage>
</organism>
<protein>
    <submittedName>
        <fullName evidence="1">Uncharacterized protein</fullName>
    </submittedName>
</protein>
<dbReference type="KEGG" id="plia:E4191_05720"/>
<evidence type="ECO:0000313" key="2">
    <source>
        <dbReference type="Proteomes" id="UP000296374"/>
    </source>
</evidence>
<dbReference type="EMBL" id="CP038439">
    <property type="protein sequence ID" value="QBX34269.1"/>
    <property type="molecule type" value="Genomic_DNA"/>
</dbReference>
<accession>A0A4P7HJE5</accession>
<reference evidence="2" key="1">
    <citation type="submission" date="2019-03" db="EMBL/GenBank/DDBJ databases">
        <authorList>
            <person name="Li J."/>
        </authorList>
    </citation>
    <scope>NUCLEOTIDE SEQUENCE [LARGE SCALE GENOMIC DNA]</scope>
    <source>
        <strain evidence="2">2251</strain>
    </source>
</reference>
<name>A0A4P7HJE5_9RHOB</name>
<sequence>MDRITLTSAEGLTFDFSCELASGDAFDRYIALEATFKGMLMQFLEENFGPEIFDMELETLPDEDETGDVLYYANDNARPRK</sequence>
<dbReference type="RefSeq" id="WP_135312558.1">
    <property type="nucleotide sequence ID" value="NZ_CP038439.1"/>
</dbReference>
<dbReference type="Proteomes" id="UP000296374">
    <property type="component" value="Chromosome"/>
</dbReference>
<gene>
    <name evidence="1" type="ORF">E4191_05720</name>
</gene>
<evidence type="ECO:0000313" key="1">
    <source>
        <dbReference type="EMBL" id="QBX34269.1"/>
    </source>
</evidence>